<evidence type="ECO:0000313" key="1">
    <source>
        <dbReference type="EMBL" id="PFJ29057.1"/>
    </source>
</evidence>
<accession>A0A9X6WHK9</accession>
<dbReference type="RefSeq" id="WP_098517744.1">
    <property type="nucleotide sequence ID" value="NZ_NUVX01000081.1"/>
</dbReference>
<gene>
    <name evidence="1" type="ORF">COJ15_32860</name>
</gene>
<reference evidence="1 2" key="1">
    <citation type="submission" date="2017-09" db="EMBL/GenBank/DDBJ databases">
        <title>Large-scale bioinformatics analysis of Bacillus genomes uncovers conserved roles of natural products in bacterial physiology.</title>
        <authorList>
            <consortium name="Agbiome Team Llc"/>
            <person name="Bleich R.M."/>
            <person name="Grubbs K.J."/>
            <person name="Santa Maria K.C."/>
            <person name="Allen S.E."/>
            <person name="Farag S."/>
            <person name="Shank E.A."/>
            <person name="Bowers A."/>
        </authorList>
    </citation>
    <scope>NUCLEOTIDE SEQUENCE [LARGE SCALE GENOMIC DNA]</scope>
    <source>
        <strain evidence="1 2">AFS085496</strain>
    </source>
</reference>
<name>A0A9X6WHK9_BACTU</name>
<dbReference type="EMBL" id="NUVX01000081">
    <property type="protein sequence ID" value="PFJ29057.1"/>
    <property type="molecule type" value="Genomic_DNA"/>
</dbReference>
<proteinExistence type="predicted"/>
<dbReference type="AlphaFoldDB" id="A0A9X6WHK9"/>
<comment type="caution">
    <text evidence="1">The sequence shown here is derived from an EMBL/GenBank/DDBJ whole genome shotgun (WGS) entry which is preliminary data.</text>
</comment>
<evidence type="ECO:0000313" key="2">
    <source>
        <dbReference type="Proteomes" id="UP000224003"/>
    </source>
</evidence>
<organism evidence="1 2">
    <name type="scientific">Bacillus thuringiensis</name>
    <dbReference type="NCBI Taxonomy" id="1428"/>
    <lineage>
        <taxon>Bacteria</taxon>
        <taxon>Bacillati</taxon>
        <taxon>Bacillota</taxon>
        <taxon>Bacilli</taxon>
        <taxon>Bacillales</taxon>
        <taxon>Bacillaceae</taxon>
        <taxon>Bacillus</taxon>
        <taxon>Bacillus cereus group</taxon>
    </lineage>
</organism>
<dbReference type="Proteomes" id="UP000224003">
    <property type="component" value="Unassembled WGS sequence"/>
</dbReference>
<protein>
    <submittedName>
        <fullName evidence="1">Uncharacterized protein</fullName>
    </submittedName>
</protein>
<sequence length="178" mass="20783">MKQTYWEITDFTHGECDGGYIYADACKIYAGVGAMFYQNGNLIQFVEAKIESVNLIDLGNDRYHYYLKTSNSSNSIYLKKCEEVTKEIKKGVNVILRDEDVAWKLTAACSEVDDLFERFYKEIESDHMWTVLENIESRILHIEKNGIRKYIKCTDAMTVEEIQGHGRELRLRKEKNNK</sequence>